<dbReference type="RefSeq" id="WP_010849673.1">
    <property type="nucleotide sequence ID" value="NZ_HF570956.1"/>
</dbReference>
<feature type="active site" description="Acyl-ester intermediate" evidence="3">
    <location>
        <position position="193"/>
    </location>
</feature>
<protein>
    <recommendedName>
        <fullName evidence="4">Carboxylic ester hydrolase</fullName>
        <ecNumber evidence="4">3.1.1.-</ecNumber>
    </recommendedName>
</protein>
<accession>N0E1Y9</accession>
<sequence>MYHMIHVVNMKEMGTWRPFEPGLPPEKSRAPTWGPPTAVFKGIPFATISTRFGPPAPTPAWDGVRPAVAFGPPPPQSSGLGDGAATGDEADWLTANVWSPDLTGTLPVLVWIHGGGYLFGRSDLPEYDGATLADDGVVVVTVNYRVGFEGFGFLDGRPANRGLLDQVAALEWVRNNIAAFGGDPSQVTVFGQSAGGGSIAALLTMPRAAGLFHRAIVQSMPGAYLTPALATDVTRACAVEIGCPPRELVAIEPPRLAAAVDRLLAGIERYAARWGRAAHAGIPFAPVIDGDVLTTTPWQGVTGHVDLLVGHTRHEQRLFNALTGRLGQITTEEADESARIFAPDPAAYARHFPDPEERFEVVRSDWLFRMPSLTLAEAQVAKGGRCHLYELTWPAPGMGGALGACHGLDVPLVFGNLTDGQTALLIGEPTDEAHAVSAQMRGAWLAFARDGDPGWPDFATGATRILDGVPSVAAYPEGLSRAIWTRAPDILDLL</sequence>
<dbReference type="InterPro" id="IPR002018">
    <property type="entry name" value="CarbesteraseB"/>
</dbReference>
<dbReference type="Proteomes" id="UP000013167">
    <property type="component" value="Unassembled WGS sequence"/>
</dbReference>
<dbReference type="EMBL" id="CAIZ01000101">
    <property type="protein sequence ID" value="CCH69781.1"/>
    <property type="molecule type" value="Genomic_DNA"/>
</dbReference>
<dbReference type="PRINTS" id="PR00878">
    <property type="entry name" value="CHOLNESTRASE"/>
</dbReference>
<evidence type="ECO:0000256" key="2">
    <source>
        <dbReference type="ARBA" id="ARBA00022801"/>
    </source>
</evidence>
<dbReference type="ESTHER" id="9mico-n0e1y9">
    <property type="family name" value="Carb_B_Bacteria"/>
</dbReference>
<feature type="active site" description="Charge relay system" evidence="3">
    <location>
        <position position="406"/>
    </location>
</feature>
<comment type="caution">
    <text evidence="6">The sequence shown here is derived from an EMBL/GenBank/DDBJ whole genome shotgun (WGS) entry which is preliminary data.</text>
</comment>
<proteinExistence type="inferred from homology"/>
<dbReference type="GO" id="GO:0004104">
    <property type="term" value="F:cholinesterase activity"/>
    <property type="evidence" value="ECO:0007669"/>
    <property type="project" value="InterPro"/>
</dbReference>
<evidence type="ECO:0000256" key="1">
    <source>
        <dbReference type="ARBA" id="ARBA00005964"/>
    </source>
</evidence>
<feature type="active site" description="Charge relay system" evidence="3">
    <location>
        <position position="315"/>
    </location>
</feature>
<feature type="domain" description="Carboxylesterase type B" evidence="5">
    <location>
        <begin position="32"/>
        <end position="453"/>
    </location>
</feature>
<evidence type="ECO:0000256" key="3">
    <source>
        <dbReference type="PIRSR" id="PIRSR600997-1"/>
    </source>
</evidence>
<comment type="similarity">
    <text evidence="1 4">Belongs to the type-B carboxylesterase/lipase family.</text>
</comment>
<dbReference type="Pfam" id="PF00135">
    <property type="entry name" value="COesterase"/>
    <property type="match status" value="1"/>
</dbReference>
<dbReference type="InterPro" id="IPR019826">
    <property type="entry name" value="Carboxylesterase_B_AS"/>
</dbReference>
<dbReference type="AlphaFoldDB" id="N0E1Y9"/>
<dbReference type="PROSITE" id="PS00122">
    <property type="entry name" value="CARBOXYLESTERASE_B_1"/>
    <property type="match status" value="1"/>
</dbReference>
<dbReference type="eggNOG" id="COG2272">
    <property type="taxonomic scope" value="Bacteria"/>
</dbReference>
<evidence type="ECO:0000256" key="4">
    <source>
        <dbReference type="RuleBase" id="RU361235"/>
    </source>
</evidence>
<dbReference type="Gene3D" id="3.40.50.1820">
    <property type="entry name" value="alpha/beta hydrolase"/>
    <property type="match status" value="1"/>
</dbReference>
<evidence type="ECO:0000259" key="5">
    <source>
        <dbReference type="Pfam" id="PF00135"/>
    </source>
</evidence>
<name>N0E1Y9_9MICO</name>
<gene>
    <name evidence="6" type="ORF">BN10_330005</name>
</gene>
<dbReference type="HOGENOM" id="CLU_006586_16_4_11"/>
<evidence type="ECO:0000313" key="7">
    <source>
        <dbReference type="Proteomes" id="UP000013167"/>
    </source>
</evidence>
<reference evidence="6 7" key="1">
    <citation type="journal article" date="2013" name="ISME J.">
        <title>A metabolic model for members of the genus Tetrasphaera involved in enhanced biological phosphorus removal.</title>
        <authorList>
            <person name="Kristiansen R."/>
            <person name="Nguyen H.T.T."/>
            <person name="Saunders A.M."/>
            <person name="Nielsen J.L."/>
            <person name="Wimmer R."/>
            <person name="Le V.Q."/>
            <person name="McIlroy S.J."/>
            <person name="Petrovski S."/>
            <person name="Seviour R.J."/>
            <person name="Calteau A."/>
            <person name="Nielsen K.L."/>
            <person name="Nielsen P.H."/>
        </authorList>
    </citation>
    <scope>NUCLEOTIDE SEQUENCE [LARGE SCALE GENOMIC DNA]</scope>
    <source>
        <strain evidence="6 7">Lp2</strain>
    </source>
</reference>
<dbReference type="SUPFAM" id="SSF53474">
    <property type="entry name" value="alpha/beta-Hydrolases"/>
    <property type="match status" value="1"/>
</dbReference>
<keyword evidence="7" id="KW-1185">Reference proteome</keyword>
<evidence type="ECO:0000313" key="6">
    <source>
        <dbReference type="EMBL" id="CCH69781.1"/>
    </source>
</evidence>
<keyword evidence="2 4" id="KW-0378">Hydrolase</keyword>
<dbReference type="EC" id="3.1.1.-" evidence="4"/>
<organism evidence="6 7">
    <name type="scientific">Phycicoccus elongatus Lp2</name>
    <dbReference type="NCBI Taxonomy" id="1193181"/>
    <lineage>
        <taxon>Bacteria</taxon>
        <taxon>Bacillati</taxon>
        <taxon>Actinomycetota</taxon>
        <taxon>Actinomycetes</taxon>
        <taxon>Micrococcales</taxon>
        <taxon>Intrasporangiaceae</taxon>
        <taxon>Phycicoccus</taxon>
    </lineage>
</organism>
<dbReference type="InterPro" id="IPR000997">
    <property type="entry name" value="Cholinesterase"/>
</dbReference>
<dbReference type="PANTHER" id="PTHR11559">
    <property type="entry name" value="CARBOXYLESTERASE"/>
    <property type="match status" value="1"/>
</dbReference>
<dbReference type="InterPro" id="IPR029058">
    <property type="entry name" value="AB_hydrolase_fold"/>
</dbReference>
<dbReference type="InterPro" id="IPR050309">
    <property type="entry name" value="Type-B_Carboxylest/Lipase"/>
</dbReference>
<dbReference type="STRING" id="1193181.BN10_330005"/>